<protein>
    <submittedName>
        <fullName evidence="2">MaoC family dehydratase</fullName>
    </submittedName>
</protein>
<sequence>MSLVDPPVPSLPVPVAVGEHCTRSLRLSREQIAQFADLTGDTNALHHDAEAARRARHGEIIAAGQHTTSMMIGLASTHFSRPGEGFARELLCLNFNFAFKQPVFAEQELRLHWQVATVEWHPRLEGWLLHVDGHAVVADADARPSVVGRGMLLVKAVPVA</sequence>
<dbReference type="InterPro" id="IPR029069">
    <property type="entry name" value="HotDog_dom_sf"/>
</dbReference>
<dbReference type="EMBL" id="JBBUTF010000002">
    <property type="protein sequence ID" value="MEK8024483.1"/>
    <property type="molecule type" value="Genomic_DNA"/>
</dbReference>
<dbReference type="PANTHER" id="PTHR43437">
    <property type="entry name" value="HYDROXYACYL-THIOESTER DEHYDRATASE TYPE 2, MITOCHONDRIAL-RELATED"/>
    <property type="match status" value="1"/>
</dbReference>
<name>A0ABU9B4J1_9BURK</name>
<evidence type="ECO:0000313" key="2">
    <source>
        <dbReference type="EMBL" id="MEK8024483.1"/>
    </source>
</evidence>
<feature type="domain" description="MaoC-like" evidence="1">
    <location>
        <begin position="24"/>
        <end position="115"/>
    </location>
</feature>
<dbReference type="InterPro" id="IPR002539">
    <property type="entry name" value="MaoC-like_dom"/>
</dbReference>
<organism evidence="2 3">
    <name type="scientific">Pseudaquabacterium rugosum</name>
    <dbReference type="NCBI Taxonomy" id="2984194"/>
    <lineage>
        <taxon>Bacteria</taxon>
        <taxon>Pseudomonadati</taxon>
        <taxon>Pseudomonadota</taxon>
        <taxon>Betaproteobacteria</taxon>
        <taxon>Burkholderiales</taxon>
        <taxon>Sphaerotilaceae</taxon>
        <taxon>Pseudaquabacterium</taxon>
    </lineage>
</organism>
<evidence type="ECO:0000313" key="3">
    <source>
        <dbReference type="Proteomes" id="UP001368500"/>
    </source>
</evidence>
<dbReference type="Pfam" id="PF01575">
    <property type="entry name" value="MaoC_dehydratas"/>
    <property type="match status" value="1"/>
</dbReference>
<comment type="caution">
    <text evidence="2">The sequence shown here is derived from an EMBL/GenBank/DDBJ whole genome shotgun (WGS) entry which is preliminary data.</text>
</comment>
<dbReference type="Proteomes" id="UP001368500">
    <property type="component" value="Unassembled WGS sequence"/>
</dbReference>
<keyword evidence="3" id="KW-1185">Reference proteome</keyword>
<dbReference type="CDD" id="cd03441">
    <property type="entry name" value="R_hydratase_like"/>
    <property type="match status" value="1"/>
</dbReference>
<dbReference type="SUPFAM" id="SSF54637">
    <property type="entry name" value="Thioesterase/thiol ester dehydrase-isomerase"/>
    <property type="match status" value="1"/>
</dbReference>
<dbReference type="InterPro" id="IPR050965">
    <property type="entry name" value="UPF0336/Enoyl-CoA_hydratase"/>
</dbReference>
<accession>A0ABU9B4J1</accession>
<dbReference type="RefSeq" id="WP_341372269.1">
    <property type="nucleotide sequence ID" value="NZ_JBBUTF010000002.1"/>
</dbReference>
<proteinExistence type="predicted"/>
<gene>
    <name evidence="2" type="ORF">AACH11_00700</name>
</gene>
<evidence type="ECO:0000259" key="1">
    <source>
        <dbReference type="Pfam" id="PF01575"/>
    </source>
</evidence>
<dbReference type="PANTHER" id="PTHR43437:SF3">
    <property type="entry name" value="HYDROXYACYL-THIOESTER DEHYDRATASE TYPE 2, MITOCHONDRIAL"/>
    <property type="match status" value="1"/>
</dbReference>
<reference evidence="2 3" key="1">
    <citation type="submission" date="2024-04" db="EMBL/GenBank/DDBJ databases">
        <title>Novel species of the genus Ideonella isolated from streams.</title>
        <authorList>
            <person name="Lu H."/>
        </authorList>
    </citation>
    <scope>NUCLEOTIDE SEQUENCE [LARGE SCALE GENOMIC DNA]</scope>
    <source>
        <strain evidence="2 3">BYS139W</strain>
    </source>
</reference>
<dbReference type="Gene3D" id="3.10.129.10">
    <property type="entry name" value="Hotdog Thioesterase"/>
    <property type="match status" value="1"/>
</dbReference>